<dbReference type="RefSeq" id="WP_154150553.1">
    <property type="nucleotide sequence ID" value="NZ_SZWE01000001.1"/>
</dbReference>
<evidence type="ECO:0000313" key="3">
    <source>
        <dbReference type="Proteomes" id="UP000564704"/>
    </source>
</evidence>
<dbReference type="EMBL" id="SZWE01000001">
    <property type="protein sequence ID" value="MRU15352.1"/>
    <property type="molecule type" value="Genomic_DNA"/>
</dbReference>
<name>A0A844CL32_9RHOB</name>
<feature type="region of interest" description="Disordered" evidence="1">
    <location>
        <begin position="74"/>
        <end position="93"/>
    </location>
</feature>
<protein>
    <submittedName>
        <fullName evidence="2">Uncharacterized protein</fullName>
    </submittedName>
</protein>
<evidence type="ECO:0000256" key="1">
    <source>
        <dbReference type="SAM" id="MobiDB-lite"/>
    </source>
</evidence>
<organism evidence="2 3">
    <name type="scientific">Roseovarius bejariae</name>
    <dbReference type="NCBI Taxonomy" id="2576383"/>
    <lineage>
        <taxon>Bacteria</taxon>
        <taxon>Pseudomonadati</taxon>
        <taxon>Pseudomonadota</taxon>
        <taxon>Alphaproteobacteria</taxon>
        <taxon>Rhodobacterales</taxon>
        <taxon>Roseobacteraceae</taxon>
        <taxon>Roseovarius</taxon>
    </lineage>
</organism>
<reference evidence="2 3" key="1">
    <citation type="submission" date="2019-05" db="EMBL/GenBank/DDBJ databases">
        <title>Roseovarius bejariae sp. nov., a moderately halophylic bacterium isolated from a saline soil in Rambla Salada (Murcia).</title>
        <authorList>
            <person name="Castro D.J."/>
            <person name="Gomez-Altuve A."/>
            <person name="Reina J.C."/>
            <person name="Rodriguez M."/>
            <person name="Sampedro I."/>
            <person name="Llamas I."/>
            <person name="Martinez-Checa F."/>
        </authorList>
    </citation>
    <scope>NUCLEOTIDE SEQUENCE [LARGE SCALE GENOMIC DNA]</scope>
    <source>
        <strain evidence="2 3">A21</strain>
    </source>
</reference>
<accession>A0A844CL32</accession>
<gene>
    <name evidence="2" type="ORF">FDP25_07925</name>
</gene>
<dbReference type="AlphaFoldDB" id="A0A844CL32"/>
<keyword evidence="3" id="KW-1185">Reference proteome</keyword>
<comment type="caution">
    <text evidence="2">The sequence shown here is derived from an EMBL/GenBank/DDBJ whole genome shotgun (WGS) entry which is preliminary data.</text>
</comment>
<proteinExistence type="predicted"/>
<sequence length="93" mass="9668">MTDVSVTLSRVRYAPEVPGFSALAHVTEAGVAYRYPVQMAAPLTAEFDTIARALTRRGLSAHRNVSGAGLRMVEREQGAGASGPAMPSPGLAA</sequence>
<dbReference type="OrthoDB" id="7864340at2"/>
<evidence type="ECO:0000313" key="2">
    <source>
        <dbReference type="EMBL" id="MRU15352.1"/>
    </source>
</evidence>
<dbReference type="Proteomes" id="UP000564704">
    <property type="component" value="Unassembled WGS sequence"/>
</dbReference>